<dbReference type="AlphaFoldDB" id="D4JUP5"/>
<protein>
    <submittedName>
        <fullName evidence="1">Uncharacterized protein</fullName>
    </submittedName>
</protein>
<gene>
    <name evidence="1" type="ORF">EUS_17260</name>
</gene>
<accession>D4JUP5</accession>
<organism evidence="1 2">
    <name type="scientific">[Eubacterium] siraeum 70/3</name>
    <dbReference type="NCBI Taxonomy" id="657319"/>
    <lineage>
        <taxon>Bacteria</taxon>
        <taxon>Bacillati</taxon>
        <taxon>Bacillota</taxon>
        <taxon>Clostridia</taxon>
        <taxon>Eubacteriales</taxon>
        <taxon>Oscillospiraceae</taxon>
        <taxon>Oscillospiraceae incertae sedis</taxon>
    </lineage>
</organism>
<sequence>MEKGARCDMYSNEYIDISEIDTDRLENDLYDYYGTGAFAVSPAMFDKAERVRRMSDEELVKTAVREGFDINEYLRRG</sequence>
<reference evidence="1 2" key="2">
    <citation type="submission" date="2010-03" db="EMBL/GenBank/DDBJ databases">
        <authorList>
            <person name="Pajon A."/>
        </authorList>
    </citation>
    <scope>NUCLEOTIDE SEQUENCE [LARGE SCALE GENOMIC DNA]</scope>
    <source>
        <strain evidence="1 2">70/3</strain>
    </source>
</reference>
<dbReference type="EMBL" id="FP929044">
    <property type="protein sequence ID" value="CBK96814.1"/>
    <property type="molecule type" value="Genomic_DNA"/>
</dbReference>
<dbReference type="Proteomes" id="UP000008803">
    <property type="component" value="Chromosome"/>
</dbReference>
<dbReference type="BioCyc" id="ESIR657319:G136K-1462-MONOMER"/>
<name>D4JUP5_9FIRM</name>
<dbReference type="HOGENOM" id="CLU_2632797_0_0_9"/>
<evidence type="ECO:0000313" key="1">
    <source>
        <dbReference type="EMBL" id="CBK96814.1"/>
    </source>
</evidence>
<dbReference type="KEGG" id="esu:EUS_17260"/>
<proteinExistence type="predicted"/>
<evidence type="ECO:0000313" key="2">
    <source>
        <dbReference type="Proteomes" id="UP000008803"/>
    </source>
</evidence>
<reference evidence="1 2" key="1">
    <citation type="submission" date="2010-03" db="EMBL/GenBank/DDBJ databases">
        <title>The genome sequence of Eubacterium siraeum 70/3.</title>
        <authorList>
            <consortium name="metaHIT consortium -- http://www.metahit.eu/"/>
            <person name="Pajon A."/>
            <person name="Turner K."/>
            <person name="Parkhill J."/>
            <person name="Duncan S."/>
            <person name="Flint H."/>
        </authorList>
    </citation>
    <scope>NUCLEOTIDE SEQUENCE [LARGE SCALE GENOMIC DNA]</scope>
    <source>
        <strain evidence="1 2">70/3</strain>
    </source>
</reference>
<dbReference type="PATRIC" id="fig|657319.3.peg.2035"/>